<organism evidence="5 6">
    <name type="scientific">Oesophagostomum dentatum</name>
    <name type="common">Nodular worm</name>
    <dbReference type="NCBI Taxonomy" id="61180"/>
    <lineage>
        <taxon>Eukaryota</taxon>
        <taxon>Metazoa</taxon>
        <taxon>Ecdysozoa</taxon>
        <taxon>Nematoda</taxon>
        <taxon>Chromadorea</taxon>
        <taxon>Rhabditida</taxon>
        <taxon>Rhabditina</taxon>
        <taxon>Rhabditomorpha</taxon>
        <taxon>Strongyloidea</taxon>
        <taxon>Strongylidae</taxon>
        <taxon>Oesophagostomum</taxon>
    </lineage>
</organism>
<feature type="non-terminal residue" evidence="5">
    <location>
        <position position="1"/>
    </location>
</feature>
<sequence>LQESRLRARGTEKEEDIEKRLKHAREDLKAIEANPDLFDLVIINDDLETAYKQFIAAIEDDLMSISSN</sequence>
<evidence type="ECO:0000256" key="1">
    <source>
        <dbReference type="ARBA" id="ARBA00005790"/>
    </source>
</evidence>
<evidence type="ECO:0000256" key="3">
    <source>
        <dbReference type="ARBA" id="ARBA00022777"/>
    </source>
</evidence>
<keyword evidence="3" id="KW-0418">Kinase</keyword>
<dbReference type="AlphaFoldDB" id="A0A0B1SQD2"/>
<dbReference type="GO" id="GO:0004385">
    <property type="term" value="F:GMP kinase activity"/>
    <property type="evidence" value="ECO:0007669"/>
    <property type="project" value="TreeGrafter"/>
</dbReference>
<keyword evidence="6" id="KW-1185">Reference proteome</keyword>
<dbReference type="PANTHER" id="PTHR23117">
    <property type="entry name" value="GUANYLATE KINASE-RELATED"/>
    <property type="match status" value="1"/>
</dbReference>
<dbReference type="InterPro" id="IPR008145">
    <property type="entry name" value="GK/Ca_channel_bsu"/>
</dbReference>
<gene>
    <name evidence="5" type="ORF">OESDEN_14554</name>
</gene>
<dbReference type="Pfam" id="PF00625">
    <property type="entry name" value="Guanylate_kin"/>
    <property type="match status" value="1"/>
</dbReference>
<dbReference type="SUPFAM" id="SSF52540">
    <property type="entry name" value="P-loop containing nucleoside triphosphate hydrolases"/>
    <property type="match status" value="1"/>
</dbReference>
<dbReference type="Gene3D" id="3.40.50.300">
    <property type="entry name" value="P-loop containing nucleotide triphosphate hydrolases"/>
    <property type="match status" value="1"/>
</dbReference>
<dbReference type="OrthoDB" id="6334211at2759"/>
<dbReference type="PANTHER" id="PTHR23117:SF13">
    <property type="entry name" value="GUANYLATE KINASE"/>
    <property type="match status" value="1"/>
</dbReference>
<evidence type="ECO:0000256" key="2">
    <source>
        <dbReference type="ARBA" id="ARBA00022679"/>
    </source>
</evidence>
<dbReference type="EMBL" id="KN562850">
    <property type="protein sequence ID" value="KHJ85712.1"/>
    <property type="molecule type" value="Genomic_DNA"/>
</dbReference>
<reference evidence="5 6" key="1">
    <citation type="submission" date="2014-03" db="EMBL/GenBank/DDBJ databases">
        <title>Draft genome of the hookworm Oesophagostomum dentatum.</title>
        <authorList>
            <person name="Mitreva M."/>
        </authorList>
    </citation>
    <scope>NUCLEOTIDE SEQUENCE [LARGE SCALE GENOMIC DNA]</scope>
    <source>
        <strain evidence="5 6">OD-Hann</strain>
    </source>
</reference>
<proteinExistence type="inferred from homology"/>
<dbReference type="InterPro" id="IPR027417">
    <property type="entry name" value="P-loop_NTPase"/>
</dbReference>
<evidence type="ECO:0000313" key="6">
    <source>
        <dbReference type="Proteomes" id="UP000053660"/>
    </source>
</evidence>
<dbReference type="Proteomes" id="UP000053660">
    <property type="component" value="Unassembled WGS sequence"/>
</dbReference>
<name>A0A0B1SQD2_OESDE</name>
<comment type="similarity">
    <text evidence="1">Belongs to the guanylate kinase family.</text>
</comment>
<dbReference type="GO" id="GO:0005829">
    <property type="term" value="C:cytosol"/>
    <property type="evidence" value="ECO:0007669"/>
    <property type="project" value="TreeGrafter"/>
</dbReference>
<keyword evidence="2" id="KW-0808">Transferase</keyword>
<accession>A0A0B1SQD2</accession>
<dbReference type="InterPro" id="IPR008144">
    <property type="entry name" value="Guanylate_kin-like_dom"/>
</dbReference>
<protein>
    <recommendedName>
        <fullName evidence="4">Guanylate kinase-like domain-containing protein</fullName>
    </recommendedName>
</protein>
<evidence type="ECO:0000313" key="5">
    <source>
        <dbReference type="EMBL" id="KHJ85712.1"/>
    </source>
</evidence>
<evidence type="ECO:0000259" key="4">
    <source>
        <dbReference type="PROSITE" id="PS50052"/>
    </source>
</evidence>
<dbReference type="PROSITE" id="PS50052">
    <property type="entry name" value="GUANYLATE_KINASE_2"/>
    <property type="match status" value="1"/>
</dbReference>
<feature type="domain" description="Guanylate kinase-like" evidence="4">
    <location>
        <begin position="1"/>
        <end position="59"/>
    </location>
</feature>